<sequence>MPLFIGEDVVETESLETFDLFLKNYEKCFEESNNQLREAHETRITPSNSCLYVSQREFATSPSNNDVISAIGTDMMTTCHAVVLRCNKSKVTSLGHFDGCATEQGVKDMIDSVINASKYLLQDSIDYMFDLHLIGGFEDERNLSEKLTLNLLSEFHSSKVAEHLPMQFHLKTFCCTTLNQKLISHNDMFIKSPVIFGICVTLATGDLFPCVFDEEAKGPVPALRSARSLHGPHNMTSIYRWKLKEIILEPFTYKPFAEVSLWLQQPDDIIRQYMSTSPEVEPDNFCDHIRATLQFIADNPDPVETVFKDNKPLKYQKKGEAWAQIRSS</sequence>
<dbReference type="EMBL" id="CAWYQH010000068">
    <property type="protein sequence ID" value="CAK8680166.1"/>
    <property type="molecule type" value="Genomic_DNA"/>
</dbReference>
<evidence type="ECO:0008006" key="3">
    <source>
        <dbReference type="Google" id="ProtNLM"/>
    </source>
</evidence>
<name>A0ABP0FN86_CLALP</name>
<comment type="caution">
    <text evidence="1">The sequence shown here is derived from an EMBL/GenBank/DDBJ whole genome shotgun (WGS) entry which is preliminary data.</text>
</comment>
<proteinExistence type="predicted"/>
<organism evidence="1 2">
    <name type="scientific">Clavelina lepadiformis</name>
    <name type="common">Light-bulb sea squirt</name>
    <name type="synonym">Ascidia lepadiformis</name>
    <dbReference type="NCBI Taxonomy" id="159417"/>
    <lineage>
        <taxon>Eukaryota</taxon>
        <taxon>Metazoa</taxon>
        <taxon>Chordata</taxon>
        <taxon>Tunicata</taxon>
        <taxon>Ascidiacea</taxon>
        <taxon>Aplousobranchia</taxon>
        <taxon>Clavelinidae</taxon>
        <taxon>Clavelina</taxon>
    </lineage>
</organism>
<evidence type="ECO:0000313" key="2">
    <source>
        <dbReference type="Proteomes" id="UP001642483"/>
    </source>
</evidence>
<evidence type="ECO:0000313" key="1">
    <source>
        <dbReference type="EMBL" id="CAK8680166.1"/>
    </source>
</evidence>
<dbReference type="Proteomes" id="UP001642483">
    <property type="component" value="Unassembled WGS sequence"/>
</dbReference>
<dbReference type="PANTHER" id="PTHR12498">
    <property type="entry name" value="N-TERMINAL ASPARAGINE AMIDOHYDROLASE"/>
    <property type="match status" value="1"/>
</dbReference>
<keyword evidence="2" id="KW-1185">Reference proteome</keyword>
<dbReference type="PANTHER" id="PTHR12498:SF0">
    <property type="entry name" value="PROTEIN N-TERMINAL ASPARAGINE AMIDOHYDROLASE"/>
    <property type="match status" value="1"/>
</dbReference>
<protein>
    <recommendedName>
        <fullName evidence="3">Protein N-terminal asparagine amidohydrolase</fullName>
    </recommendedName>
</protein>
<accession>A0ABP0FN86</accession>
<gene>
    <name evidence="1" type="ORF">CVLEPA_LOCUS10448</name>
</gene>
<dbReference type="InterPro" id="IPR026750">
    <property type="entry name" value="NTAN1"/>
</dbReference>
<dbReference type="Pfam" id="PF14736">
    <property type="entry name" value="N_Asn_amidohyd"/>
    <property type="match status" value="1"/>
</dbReference>
<reference evidence="1 2" key="1">
    <citation type="submission" date="2024-02" db="EMBL/GenBank/DDBJ databases">
        <authorList>
            <person name="Daric V."/>
            <person name="Darras S."/>
        </authorList>
    </citation>
    <scope>NUCLEOTIDE SEQUENCE [LARGE SCALE GENOMIC DNA]</scope>
</reference>